<dbReference type="SMR" id="A0A482X0Z6"/>
<dbReference type="Gene3D" id="3.30.160.60">
    <property type="entry name" value="Classic Zinc Finger"/>
    <property type="match status" value="1"/>
</dbReference>
<protein>
    <recommendedName>
        <fullName evidence="2">C2H2-type domain-containing protein</fullName>
    </recommendedName>
</protein>
<evidence type="ECO:0000313" key="4">
    <source>
        <dbReference type="Proteomes" id="UP000291343"/>
    </source>
</evidence>
<dbReference type="EMBL" id="QKKF02019844">
    <property type="protein sequence ID" value="RZF39438.1"/>
    <property type="molecule type" value="Genomic_DNA"/>
</dbReference>
<keyword evidence="1" id="KW-0863">Zinc-finger</keyword>
<proteinExistence type="predicted"/>
<keyword evidence="1" id="KW-0862">Zinc</keyword>
<dbReference type="InterPro" id="IPR036236">
    <property type="entry name" value="Znf_C2H2_sf"/>
</dbReference>
<dbReference type="InParanoid" id="A0A482X0Z6"/>
<sequence length="80" mass="9460">MVLKQEQGGDFFFDYEVDAEMLSISCDKCGKQFKRKSAKSEHMKACGEEPRFSCPYCPHRTARRRNMRTHVAIKHRCRYP</sequence>
<feature type="domain" description="C2H2-type" evidence="2">
    <location>
        <begin position="24"/>
        <end position="51"/>
    </location>
</feature>
<dbReference type="SUPFAM" id="SSF57667">
    <property type="entry name" value="beta-beta-alpha zinc fingers"/>
    <property type="match status" value="1"/>
</dbReference>
<gene>
    <name evidence="3" type="ORF">LSTR_LSTR000959</name>
</gene>
<comment type="caution">
    <text evidence="3">The sequence shown here is derived from an EMBL/GenBank/DDBJ whole genome shotgun (WGS) entry which is preliminary data.</text>
</comment>
<reference evidence="3 4" key="1">
    <citation type="journal article" date="2017" name="Gigascience">
        <title>Genome sequence of the small brown planthopper, Laodelphax striatellus.</title>
        <authorList>
            <person name="Zhu J."/>
            <person name="Jiang F."/>
            <person name="Wang X."/>
            <person name="Yang P."/>
            <person name="Bao Y."/>
            <person name="Zhao W."/>
            <person name="Wang W."/>
            <person name="Lu H."/>
            <person name="Wang Q."/>
            <person name="Cui N."/>
            <person name="Li J."/>
            <person name="Chen X."/>
            <person name="Luo L."/>
            <person name="Yu J."/>
            <person name="Kang L."/>
            <person name="Cui F."/>
        </authorList>
    </citation>
    <scope>NUCLEOTIDE SEQUENCE [LARGE SCALE GENOMIC DNA]</scope>
    <source>
        <strain evidence="3">Lst14</strain>
    </source>
</reference>
<keyword evidence="1" id="KW-0479">Metal-binding</keyword>
<dbReference type="AlphaFoldDB" id="A0A482X0Z6"/>
<organism evidence="3 4">
    <name type="scientific">Laodelphax striatellus</name>
    <name type="common">Small brown planthopper</name>
    <name type="synonym">Delphax striatella</name>
    <dbReference type="NCBI Taxonomy" id="195883"/>
    <lineage>
        <taxon>Eukaryota</taxon>
        <taxon>Metazoa</taxon>
        <taxon>Ecdysozoa</taxon>
        <taxon>Arthropoda</taxon>
        <taxon>Hexapoda</taxon>
        <taxon>Insecta</taxon>
        <taxon>Pterygota</taxon>
        <taxon>Neoptera</taxon>
        <taxon>Paraneoptera</taxon>
        <taxon>Hemiptera</taxon>
        <taxon>Auchenorrhyncha</taxon>
        <taxon>Fulgoroidea</taxon>
        <taxon>Delphacidae</taxon>
        <taxon>Criomorphinae</taxon>
        <taxon>Laodelphax</taxon>
    </lineage>
</organism>
<keyword evidence="4" id="KW-1185">Reference proteome</keyword>
<evidence type="ECO:0000259" key="2">
    <source>
        <dbReference type="PROSITE" id="PS50157"/>
    </source>
</evidence>
<evidence type="ECO:0000313" key="3">
    <source>
        <dbReference type="EMBL" id="RZF39438.1"/>
    </source>
</evidence>
<dbReference type="Proteomes" id="UP000291343">
    <property type="component" value="Unassembled WGS sequence"/>
</dbReference>
<dbReference type="SMART" id="SM00355">
    <property type="entry name" value="ZnF_C2H2"/>
    <property type="match status" value="2"/>
</dbReference>
<dbReference type="InterPro" id="IPR013087">
    <property type="entry name" value="Znf_C2H2_type"/>
</dbReference>
<name>A0A482X0Z6_LAOST</name>
<dbReference type="GO" id="GO:0008270">
    <property type="term" value="F:zinc ion binding"/>
    <property type="evidence" value="ECO:0007669"/>
    <property type="project" value="UniProtKB-KW"/>
</dbReference>
<dbReference type="OrthoDB" id="10004641at2759"/>
<dbReference type="PROSITE" id="PS50157">
    <property type="entry name" value="ZINC_FINGER_C2H2_2"/>
    <property type="match status" value="1"/>
</dbReference>
<dbReference type="Pfam" id="PF00096">
    <property type="entry name" value="zf-C2H2"/>
    <property type="match status" value="2"/>
</dbReference>
<evidence type="ECO:0000256" key="1">
    <source>
        <dbReference type="PROSITE-ProRule" id="PRU00042"/>
    </source>
</evidence>
<accession>A0A482X0Z6</accession>